<feature type="active site" description="Schiff-base intermediate with acetaldehyde" evidence="7">
    <location>
        <position position="183"/>
    </location>
</feature>
<dbReference type="HAMAP" id="MF_00114">
    <property type="entry name" value="DeoC_type1"/>
    <property type="match status" value="1"/>
</dbReference>
<reference evidence="8 9" key="1">
    <citation type="submission" date="2019-10" db="EMBL/GenBank/DDBJ databases">
        <title>New species of Slilvanegrellaceae.</title>
        <authorList>
            <person name="Pitt A."/>
            <person name="Hahn M.W."/>
        </authorList>
    </citation>
    <scope>NUCLEOTIDE SEQUENCE [LARGE SCALE GENOMIC DNA]</scope>
    <source>
        <strain evidence="8 9">SP-Ram-0.45-NSY-1</strain>
    </source>
</reference>
<sequence length="259" mass="28697">MSCGARKMIKFSHKYLENDYLLREEIINNPKASLFAKLIDSTLLKQNATEQQIENLCLEAIKCHFRAVCIPPFYVEKAFSKLQNTDVRLATVVGFPLGYNTLETKVSEVVNLVSLHVDEIDFVQNVSLVKNNNFKQLEKEFKSIVEASKGSLVKVILETALLTDEEIYKCAMLAALSGIHVIKTSTGFASRGASINDIEIIKKALTQYQNETGIFVGIKASGGIRNYHDALSLVKSGATRLGTSGGFEIVNEKVNHTSY</sequence>
<keyword evidence="9" id="KW-1185">Reference proteome</keyword>
<comment type="subcellular location">
    <subcellularLocation>
        <location evidence="7">Cytoplasm</location>
    </subcellularLocation>
</comment>
<keyword evidence="3 7" id="KW-0456">Lyase</keyword>
<feature type="active site" description="Proton donor/acceptor" evidence="7">
    <location>
        <position position="219"/>
    </location>
</feature>
<evidence type="ECO:0000256" key="1">
    <source>
        <dbReference type="ARBA" id="ARBA00010936"/>
    </source>
</evidence>
<dbReference type="Pfam" id="PF01791">
    <property type="entry name" value="DeoC"/>
    <property type="match status" value="1"/>
</dbReference>
<comment type="function">
    <text evidence="6 7">Catalyzes a reversible aldol reaction between acetaldehyde and D-glyceraldehyde 3-phosphate to generate 2-deoxy-D-ribose 5-phosphate.</text>
</comment>
<dbReference type="FunFam" id="3.20.20.70:FF:000044">
    <property type="entry name" value="Deoxyribose-phosphate aldolase"/>
    <property type="match status" value="1"/>
</dbReference>
<dbReference type="InterPro" id="IPR028581">
    <property type="entry name" value="DeoC_typeI"/>
</dbReference>
<evidence type="ECO:0000256" key="2">
    <source>
        <dbReference type="ARBA" id="ARBA00022490"/>
    </source>
</evidence>
<dbReference type="InterPro" id="IPR013785">
    <property type="entry name" value="Aldolase_TIM"/>
</dbReference>
<name>A0A6N6VSH8_9BACT</name>
<comment type="pathway">
    <text evidence="7">Carbohydrate degradation; 2-deoxy-D-ribose 1-phosphate degradation; D-glyceraldehyde 3-phosphate and acetaldehyde from 2-deoxy-alpha-D-ribose 1-phosphate: step 2/2.</text>
</comment>
<dbReference type="InterPro" id="IPR002915">
    <property type="entry name" value="DeoC/FbaB/LacD_aldolase"/>
</dbReference>
<proteinExistence type="inferred from homology"/>
<dbReference type="GO" id="GO:0006018">
    <property type="term" value="P:2-deoxyribose 1-phosphate catabolic process"/>
    <property type="evidence" value="ECO:0007669"/>
    <property type="project" value="UniProtKB-UniRule"/>
</dbReference>
<evidence type="ECO:0000313" key="9">
    <source>
        <dbReference type="Proteomes" id="UP000437748"/>
    </source>
</evidence>
<comment type="catalytic activity">
    <reaction evidence="5 7">
        <text>2-deoxy-D-ribose 5-phosphate = D-glyceraldehyde 3-phosphate + acetaldehyde</text>
        <dbReference type="Rhea" id="RHEA:12821"/>
        <dbReference type="ChEBI" id="CHEBI:15343"/>
        <dbReference type="ChEBI" id="CHEBI:59776"/>
        <dbReference type="ChEBI" id="CHEBI:62877"/>
        <dbReference type="EC" id="4.1.2.4"/>
    </reaction>
</comment>
<dbReference type="PANTHER" id="PTHR10889">
    <property type="entry name" value="DEOXYRIBOSE-PHOSPHATE ALDOLASE"/>
    <property type="match status" value="1"/>
</dbReference>
<dbReference type="GO" id="GO:0004139">
    <property type="term" value="F:deoxyribose-phosphate aldolase activity"/>
    <property type="evidence" value="ECO:0007669"/>
    <property type="project" value="UniProtKB-UniRule"/>
</dbReference>
<evidence type="ECO:0000256" key="5">
    <source>
        <dbReference type="ARBA" id="ARBA00048791"/>
    </source>
</evidence>
<dbReference type="Proteomes" id="UP000437748">
    <property type="component" value="Unassembled WGS sequence"/>
</dbReference>
<comment type="caution">
    <text evidence="8">The sequence shown here is derived from an EMBL/GenBank/DDBJ whole genome shotgun (WGS) entry which is preliminary data.</text>
</comment>
<keyword evidence="2 7" id="KW-0963">Cytoplasm</keyword>
<dbReference type="PANTHER" id="PTHR10889:SF1">
    <property type="entry name" value="DEOXYRIBOSE-PHOSPHATE ALDOLASE"/>
    <property type="match status" value="1"/>
</dbReference>
<evidence type="ECO:0000256" key="7">
    <source>
        <dbReference type="HAMAP-Rule" id="MF_00114"/>
    </source>
</evidence>
<dbReference type="SUPFAM" id="SSF51569">
    <property type="entry name" value="Aldolase"/>
    <property type="match status" value="1"/>
</dbReference>
<dbReference type="SMART" id="SM01133">
    <property type="entry name" value="DeoC"/>
    <property type="match status" value="1"/>
</dbReference>
<gene>
    <name evidence="7 8" type="primary">deoC</name>
    <name evidence="8" type="ORF">GCL60_12840</name>
</gene>
<dbReference type="AlphaFoldDB" id="A0A6N6VSH8"/>
<dbReference type="CDD" id="cd00959">
    <property type="entry name" value="DeoC"/>
    <property type="match status" value="1"/>
</dbReference>
<dbReference type="NCBIfam" id="TIGR00126">
    <property type="entry name" value="deoC"/>
    <property type="match status" value="1"/>
</dbReference>
<dbReference type="InterPro" id="IPR011343">
    <property type="entry name" value="DeoC"/>
</dbReference>
<dbReference type="EC" id="4.1.2.4" evidence="7"/>
<evidence type="ECO:0000313" key="8">
    <source>
        <dbReference type="EMBL" id="KAB8038053.1"/>
    </source>
</evidence>
<evidence type="ECO:0000256" key="4">
    <source>
        <dbReference type="ARBA" id="ARBA00023270"/>
    </source>
</evidence>
<comment type="similarity">
    <text evidence="1 7">Belongs to the DeoC/FbaB aldolase family. DeoC type 1 subfamily.</text>
</comment>
<keyword evidence="4 7" id="KW-0704">Schiff base</keyword>
<evidence type="ECO:0000256" key="6">
    <source>
        <dbReference type="ARBA" id="ARBA00056337"/>
    </source>
</evidence>
<dbReference type="GO" id="GO:0005737">
    <property type="term" value="C:cytoplasm"/>
    <property type="evidence" value="ECO:0007669"/>
    <property type="project" value="UniProtKB-SubCell"/>
</dbReference>
<feature type="active site" description="Proton donor/acceptor" evidence="7">
    <location>
        <position position="121"/>
    </location>
</feature>
<dbReference type="UniPathway" id="UPA00002">
    <property type="reaction ID" value="UER00468"/>
</dbReference>
<evidence type="ECO:0000256" key="3">
    <source>
        <dbReference type="ARBA" id="ARBA00023239"/>
    </source>
</evidence>
<dbReference type="GO" id="GO:0016052">
    <property type="term" value="P:carbohydrate catabolic process"/>
    <property type="evidence" value="ECO:0007669"/>
    <property type="project" value="TreeGrafter"/>
</dbReference>
<accession>A0A6N6VSH8</accession>
<dbReference type="EMBL" id="WFLM01000004">
    <property type="protein sequence ID" value="KAB8038053.1"/>
    <property type="molecule type" value="Genomic_DNA"/>
</dbReference>
<dbReference type="Gene3D" id="3.20.20.70">
    <property type="entry name" value="Aldolase class I"/>
    <property type="match status" value="1"/>
</dbReference>
<dbReference type="PIRSF" id="PIRSF001357">
    <property type="entry name" value="DeoC"/>
    <property type="match status" value="1"/>
</dbReference>
<organism evidence="8 9">
    <name type="scientific">Silvanigrella paludirubra</name>
    <dbReference type="NCBI Taxonomy" id="2499159"/>
    <lineage>
        <taxon>Bacteria</taxon>
        <taxon>Pseudomonadati</taxon>
        <taxon>Bdellovibrionota</taxon>
        <taxon>Oligoflexia</taxon>
        <taxon>Silvanigrellales</taxon>
        <taxon>Silvanigrellaceae</taxon>
        <taxon>Silvanigrella</taxon>
    </lineage>
</organism>
<protein>
    <recommendedName>
        <fullName evidence="7">Deoxyribose-phosphate aldolase</fullName>
        <shortName evidence="7">DERA</shortName>
        <ecNumber evidence="7">4.1.2.4</ecNumber>
    </recommendedName>
    <alternativeName>
        <fullName evidence="7">2-deoxy-D-ribose 5-phosphate aldolase</fullName>
    </alternativeName>
    <alternativeName>
        <fullName evidence="7">Phosphodeoxyriboaldolase</fullName>
        <shortName evidence="7">Deoxyriboaldolase</shortName>
    </alternativeName>
</protein>
<dbReference type="GO" id="GO:0009264">
    <property type="term" value="P:deoxyribonucleotide catabolic process"/>
    <property type="evidence" value="ECO:0007669"/>
    <property type="project" value="UniProtKB-UniRule"/>
</dbReference>